<sequence>MKKFGLLGTSSLCSAALLALAAAGPAHAQAIPIPQAGTAPQGEEVDPNASAEPETEAQAANDEDDRDTITVTGSRIVRPETSGVLPGVQVDQEQIQTRGFTNALDIVNDVPLTGTGANPTGNNGGQPTALGASFIDLLDLGTARTLVLINGRRTVGGNAATLFTFGNETGSQTDVNSIPTLLIERVDVVTVGGAAAYGTDAIAGVVNYILRDDFEGLDVSAISNITDRGDGFGYNLRAIGGQNFGGDRGNVVLNLEYARVDAINGVGRSFISDNPLFISGFNNGGVRDPAFAAAIPSQSAFLPAASDLAPGSLSTPFARSLASSYGGNIFELSAAAAGLPAQNRVAANPGAQTFISGVSQLVPGTAVAAAQAGCSITNLTGFCTFAPNALPAGTAAQQTAFANAVVARFAPTLATQGTQAERNVLAVNLLQANRPTPREFFAQNPSVPVNAFVGQFIPGFVDVQNNDTRPVTINGATVPLNTVLPRVAVPLRFDDAGNVMTFDSGSLTPTQPSTLTGSTSREGFFDPTAQVVRVQQDRYIANFNGRFDITDGVTFFTENLYANVRAFVPRTVATANAVTGTALETGALILNVNNPFLDNADRAALNQFGINPTTRNGNFVLSRINQDILGDAPSDNRAETYRLLGGLRGEFGRNQNWEVAAAYGRSNLRTKGFSLLDVEFALAVDTVRNASGQIVCRSQVDPTAAQNLSGVQTNIVRVAGPDGLPTEQLLTPTATADQIARCQPLNPFGFNQMSEASKDYVTARLETRNRSEQLFFQGLLSGDLFDLPGGGVQYALSAEYRQDELALNQDDIQRLGRSRNAPTSPTAGQLKTLEGGAELRIPIFGEDFNLPLFRSLEFNPAVRVTRQRGSAPAFRNLAGTVIEPEYRGDFESIYSLAGTWQPIRDFTVRGNYTRSLRQPNIVELFLTNQSAFAATLDPCSNQRIGFATNPDRRRANCAALVVSTGLRPDTAQALQFLNTFRSTDVSQPVAFAGNTNLSPEEGKSYTVGAILQPRFLRRFSLSADYINLELENQIIPTNPTQAAEFCVDSETFPDTTPQFGTNLCAFIPRSAADFQVQPGAAGQFLNLSATKLEGVNISGNFAFNLPSDAGRITLRSNAFHLIRFDTSANGRFTDRQQSAGSFTRPKWEAVSSVRYDRNDFYTQLTHRYQEGTTLFSGGVPATIELAEFFRYPALNAFDYSIGYDDEESGFRAQLAITNLTDETFAGQTGLFNAVNFDTLGRRYQVAVGLRF</sequence>
<dbReference type="PROSITE" id="PS00430">
    <property type="entry name" value="TONB_DEPENDENT_REC_1"/>
    <property type="match status" value="1"/>
</dbReference>
<accession>A0A6J4SP23</accession>
<evidence type="ECO:0000256" key="1">
    <source>
        <dbReference type="ARBA" id="ARBA00004442"/>
    </source>
</evidence>
<evidence type="ECO:0000256" key="4">
    <source>
        <dbReference type="ARBA" id="ARBA00023237"/>
    </source>
</evidence>
<organism evidence="10">
    <name type="scientific">uncultured Sphingomonadaceae bacterium</name>
    <dbReference type="NCBI Taxonomy" id="169976"/>
    <lineage>
        <taxon>Bacteria</taxon>
        <taxon>Pseudomonadati</taxon>
        <taxon>Pseudomonadota</taxon>
        <taxon>Alphaproteobacteria</taxon>
        <taxon>Sphingomonadales</taxon>
        <taxon>Sphingomonadaceae</taxon>
        <taxon>environmental samples</taxon>
    </lineage>
</organism>
<feature type="chain" id="PRO_5026944207" description="TonB-dependent receptor" evidence="7">
    <location>
        <begin position="29"/>
        <end position="1251"/>
    </location>
</feature>
<dbReference type="Pfam" id="PF07715">
    <property type="entry name" value="Plug"/>
    <property type="match status" value="1"/>
</dbReference>
<dbReference type="SUPFAM" id="SSF56935">
    <property type="entry name" value="Porins"/>
    <property type="match status" value="1"/>
</dbReference>
<dbReference type="EMBL" id="CADCVW010000052">
    <property type="protein sequence ID" value="CAA9500029.1"/>
    <property type="molecule type" value="Genomic_DNA"/>
</dbReference>
<dbReference type="InterPro" id="IPR037066">
    <property type="entry name" value="Plug_dom_sf"/>
</dbReference>
<protein>
    <recommendedName>
        <fullName evidence="11">TonB-dependent receptor</fullName>
    </recommendedName>
</protein>
<keyword evidence="2 7" id="KW-0732">Signal</keyword>
<name>A0A6J4SP23_9SPHN</name>
<dbReference type="PANTHER" id="PTHR47234">
    <property type="match status" value="1"/>
</dbReference>
<dbReference type="Pfam" id="PF00593">
    <property type="entry name" value="TonB_dep_Rec_b-barrel"/>
    <property type="match status" value="1"/>
</dbReference>
<feature type="domain" description="TonB-dependent receptor plug" evidence="9">
    <location>
        <begin position="89"/>
        <end position="205"/>
    </location>
</feature>
<evidence type="ECO:0000259" key="9">
    <source>
        <dbReference type="Pfam" id="PF07715"/>
    </source>
</evidence>
<dbReference type="GO" id="GO:0009279">
    <property type="term" value="C:cell outer membrane"/>
    <property type="evidence" value="ECO:0007669"/>
    <property type="project" value="UniProtKB-SubCell"/>
</dbReference>
<evidence type="ECO:0000256" key="2">
    <source>
        <dbReference type="ARBA" id="ARBA00022729"/>
    </source>
</evidence>
<dbReference type="InterPro" id="IPR012910">
    <property type="entry name" value="Plug_dom"/>
</dbReference>
<comment type="similarity">
    <text evidence="5">Belongs to the TonB-dependent receptor family.</text>
</comment>
<dbReference type="AlphaFoldDB" id="A0A6J4SP23"/>
<reference evidence="10" key="1">
    <citation type="submission" date="2020-02" db="EMBL/GenBank/DDBJ databases">
        <authorList>
            <person name="Meier V. D."/>
        </authorList>
    </citation>
    <scope>NUCLEOTIDE SEQUENCE</scope>
    <source>
        <strain evidence="10">AVDCRST_MAG39</strain>
    </source>
</reference>
<evidence type="ECO:0000256" key="7">
    <source>
        <dbReference type="SAM" id="SignalP"/>
    </source>
</evidence>
<feature type="signal peptide" evidence="7">
    <location>
        <begin position="1"/>
        <end position="28"/>
    </location>
</feature>
<dbReference type="InterPro" id="IPR000531">
    <property type="entry name" value="Beta-barrel_TonB"/>
</dbReference>
<proteinExistence type="inferred from homology"/>
<evidence type="ECO:0000259" key="8">
    <source>
        <dbReference type="Pfam" id="PF00593"/>
    </source>
</evidence>
<evidence type="ECO:0000256" key="5">
    <source>
        <dbReference type="RuleBase" id="RU003357"/>
    </source>
</evidence>
<dbReference type="Gene3D" id="2.170.130.10">
    <property type="entry name" value="TonB-dependent receptor, plug domain"/>
    <property type="match status" value="1"/>
</dbReference>
<dbReference type="PANTHER" id="PTHR47234:SF2">
    <property type="entry name" value="TONB-DEPENDENT RECEPTOR"/>
    <property type="match status" value="1"/>
</dbReference>
<dbReference type="InterPro" id="IPR010916">
    <property type="entry name" value="TonB_box_CS"/>
</dbReference>
<dbReference type="InterPro" id="IPR036942">
    <property type="entry name" value="Beta-barrel_TonB_sf"/>
</dbReference>
<evidence type="ECO:0000313" key="10">
    <source>
        <dbReference type="EMBL" id="CAA9500029.1"/>
    </source>
</evidence>
<keyword evidence="4" id="KW-0998">Cell outer membrane</keyword>
<dbReference type="Gene3D" id="2.40.170.20">
    <property type="entry name" value="TonB-dependent receptor, beta-barrel domain"/>
    <property type="match status" value="1"/>
</dbReference>
<keyword evidence="5" id="KW-0798">TonB box</keyword>
<feature type="region of interest" description="Disordered" evidence="6">
    <location>
        <begin position="36"/>
        <end position="67"/>
    </location>
</feature>
<gene>
    <name evidence="10" type="ORF">AVDCRST_MAG39-1304</name>
</gene>
<comment type="subcellular location">
    <subcellularLocation>
        <location evidence="1 5">Cell outer membrane</location>
    </subcellularLocation>
</comment>
<evidence type="ECO:0008006" key="11">
    <source>
        <dbReference type="Google" id="ProtNLM"/>
    </source>
</evidence>
<evidence type="ECO:0000256" key="3">
    <source>
        <dbReference type="ARBA" id="ARBA00023136"/>
    </source>
</evidence>
<keyword evidence="3 5" id="KW-0472">Membrane</keyword>
<feature type="domain" description="TonB-dependent receptor-like beta-barrel" evidence="8">
    <location>
        <begin position="607"/>
        <end position="1219"/>
    </location>
</feature>
<evidence type="ECO:0000256" key="6">
    <source>
        <dbReference type="SAM" id="MobiDB-lite"/>
    </source>
</evidence>